<keyword evidence="2 8" id="KW-0436">Ligase</keyword>
<dbReference type="InterPro" id="IPR040609">
    <property type="entry name" value="Rnl2_C"/>
</dbReference>
<evidence type="ECO:0000259" key="7">
    <source>
        <dbReference type="Pfam" id="PF18043"/>
    </source>
</evidence>
<dbReference type="Gene3D" id="1.10.10.1810">
    <property type="entry name" value="RNA ligase"/>
    <property type="match status" value="1"/>
</dbReference>
<evidence type="ECO:0000313" key="8">
    <source>
        <dbReference type="EMBL" id="APU01459.1"/>
    </source>
</evidence>
<evidence type="ECO:0000256" key="1">
    <source>
        <dbReference type="ARBA" id="ARBA00012724"/>
    </source>
</evidence>
<dbReference type="SUPFAM" id="SSF56091">
    <property type="entry name" value="DNA ligase/mRNA capping enzyme, catalytic domain"/>
    <property type="match status" value="1"/>
</dbReference>
<keyword evidence="3" id="KW-0547">Nucleotide-binding</keyword>
<dbReference type="Gene3D" id="3.30.1490.70">
    <property type="match status" value="1"/>
</dbReference>
<evidence type="ECO:0000256" key="4">
    <source>
        <dbReference type="ARBA" id="ARBA00022840"/>
    </source>
</evidence>
<name>A0A219YBV0_9CAUD</name>
<feature type="domain" description="RNA ligase 2 C-terminal" evidence="7">
    <location>
        <begin position="250"/>
        <end position="304"/>
    </location>
</feature>
<comment type="catalytic activity">
    <reaction evidence="5">
        <text>ATP + (ribonucleotide)n-3'-hydroxyl + 5'-phospho-(ribonucleotide)m = (ribonucleotide)n+m + AMP + diphosphate.</text>
        <dbReference type="EC" id="6.5.1.3"/>
    </reaction>
</comment>
<evidence type="ECO:0000256" key="2">
    <source>
        <dbReference type="ARBA" id="ARBA00022598"/>
    </source>
</evidence>
<dbReference type="GO" id="GO:0005524">
    <property type="term" value="F:ATP binding"/>
    <property type="evidence" value="ECO:0007669"/>
    <property type="project" value="UniProtKB-KW"/>
</dbReference>
<proteinExistence type="predicted"/>
<evidence type="ECO:0000256" key="5">
    <source>
        <dbReference type="ARBA" id="ARBA00034038"/>
    </source>
</evidence>
<dbReference type="Gene3D" id="3.30.470.30">
    <property type="entry name" value="DNA ligase/mRNA capping enzyme"/>
    <property type="match status" value="1"/>
</dbReference>
<evidence type="ECO:0000259" key="6">
    <source>
        <dbReference type="Pfam" id="PF09414"/>
    </source>
</evidence>
<evidence type="ECO:0000256" key="3">
    <source>
        <dbReference type="ARBA" id="ARBA00022741"/>
    </source>
</evidence>
<protein>
    <recommendedName>
        <fullName evidence="1">RNA ligase (ATP)</fullName>
        <ecNumber evidence="1">6.5.1.3</ecNumber>
    </recommendedName>
</protein>
<sequence length="335" mass="37787">MIFVKYNSLENHYRQNVIDAFVNAGYTAPGVDWVVMEKLHGTNFQLAVDESHVQAGRRTDLLGDFDQFFEADLIVKRYEEKAREVFNEIKLCIDNVTQITIFGEYAGNLTSGKKIQKEVEYGDQDFYVFDIMVFVEGEESGYYLHHDAVMELIKNKFKHAPVIYIGSFDGVTKLPNDFQSIVIPSNKAGKFGLVEGTDNIAEGFVAKTANVVYTRFGRAIFKSKNSKFTEKGKSDKPVKVKEPLGESDLEMVHEISEYLNVNRLKNVLSKIGIPTTKEFGKVAGNLSKDAIEDYTKDTEKSLRDADRPSDVGKAVNNLAGELVRDNWMNILDGNF</sequence>
<feature type="domain" description="RNA ligase" evidence="6">
    <location>
        <begin position="32"/>
        <end position="223"/>
    </location>
</feature>
<dbReference type="EC" id="6.5.1.3" evidence="1"/>
<dbReference type="EMBL" id="KY290955">
    <property type="protein sequence ID" value="APU01459.1"/>
    <property type="molecule type" value="Genomic_DNA"/>
</dbReference>
<dbReference type="Pfam" id="PF09414">
    <property type="entry name" value="RNA_ligase"/>
    <property type="match status" value="1"/>
</dbReference>
<dbReference type="InterPro" id="IPR041948">
    <property type="entry name" value="Rnl1/2_C_sf"/>
</dbReference>
<dbReference type="Pfam" id="PF18043">
    <property type="entry name" value="T4_Rnl2_C"/>
    <property type="match status" value="1"/>
</dbReference>
<dbReference type="NCBIfam" id="TIGR02307">
    <property type="entry name" value="RNA_lig_RNL2"/>
    <property type="match status" value="1"/>
</dbReference>
<keyword evidence="4" id="KW-0067">ATP-binding</keyword>
<evidence type="ECO:0000313" key="9">
    <source>
        <dbReference type="Proteomes" id="UP000225215"/>
    </source>
</evidence>
<dbReference type="InterPro" id="IPR012647">
    <property type="entry name" value="RNA_lig_RNL2"/>
</dbReference>
<dbReference type="GO" id="GO:0003972">
    <property type="term" value="F:RNA ligase (ATP) activity"/>
    <property type="evidence" value="ECO:0007669"/>
    <property type="project" value="UniProtKB-EC"/>
</dbReference>
<dbReference type="Proteomes" id="UP000225215">
    <property type="component" value="Segment"/>
</dbReference>
<organism evidence="8 9">
    <name type="scientific">Aeromonas phage 65.2</name>
    <dbReference type="NCBI Taxonomy" id="1932896"/>
    <lineage>
        <taxon>Viruses</taxon>
        <taxon>Duplodnaviria</taxon>
        <taxon>Heunggongvirae</taxon>
        <taxon>Uroviricota</taxon>
        <taxon>Caudoviricetes</taxon>
        <taxon>Pantevenvirales</taxon>
        <taxon>Straboviridae</taxon>
        <taxon>Emmerichvirinae</taxon>
        <taxon>Ishigurovirus</taxon>
        <taxon>Ishigurovirus osborne</taxon>
    </lineage>
</organism>
<accession>A0A219YBV0</accession>
<reference evidence="8 9" key="1">
    <citation type="journal article" date="2017" name="Sci. Rep.">
        <title>Characterization and diversity of phages infecting Aeromonas salmonicida subsp. salmonicida.</title>
        <authorList>
            <person name="Vincent A.T."/>
            <person name="Paquet V.E."/>
            <person name="Bernatchez A."/>
            <person name="Tremblay D.M."/>
            <person name="Moineau S."/>
            <person name="Charette S.J."/>
        </authorList>
    </citation>
    <scope>NUCLEOTIDE SEQUENCE [LARGE SCALE GENOMIC DNA]</scope>
</reference>
<dbReference type="InterPro" id="IPR021122">
    <property type="entry name" value="RNA_ligase_dom_REL/Rnl2"/>
</dbReference>